<dbReference type="RefSeq" id="WP_394408629.1">
    <property type="nucleotide sequence ID" value="NZ_JBIGIC010000004.1"/>
</dbReference>
<gene>
    <name evidence="3" type="ORF">ACG04R_09360</name>
</gene>
<dbReference type="PANTHER" id="PTHR42767:SF1">
    <property type="entry name" value="ENDO-BETA-1,6-GALACTANASE-LIKE DOMAIN-CONTAINING PROTEIN"/>
    <property type="match status" value="1"/>
</dbReference>
<evidence type="ECO:0000313" key="3">
    <source>
        <dbReference type="EMBL" id="MFG6486879.1"/>
    </source>
</evidence>
<dbReference type="Proteomes" id="UP001606134">
    <property type="component" value="Unassembled WGS sequence"/>
</dbReference>
<evidence type="ECO:0000256" key="1">
    <source>
        <dbReference type="SAM" id="SignalP"/>
    </source>
</evidence>
<dbReference type="Gene3D" id="3.20.20.80">
    <property type="entry name" value="Glycosidases"/>
    <property type="match status" value="1"/>
</dbReference>
<organism evidence="3 4">
    <name type="scientific">Pelomonas candidula</name>
    <dbReference type="NCBI Taxonomy" id="3299025"/>
    <lineage>
        <taxon>Bacteria</taxon>
        <taxon>Pseudomonadati</taxon>
        <taxon>Pseudomonadota</taxon>
        <taxon>Betaproteobacteria</taxon>
        <taxon>Burkholderiales</taxon>
        <taxon>Sphaerotilaceae</taxon>
        <taxon>Roseateles</taxon>
    </lineage>
</organism>
<reference evidence="3 4" key="1">
    <citation type="submission" date="2024-08" db="EMBL/GenBank/DDBJ databases">
        <authorList>
            <person name="Lu H."/>
        </authorList>
    </citation>
    <scope>NUCLEOTIDE SEQUENCE [LARGE SCALE GENOMIC DNA]</scope>
    <source>
        <strain evidence="3 4">BYS78W</strain>
    </source>
</reference>
<dbReference type="PROSITE" id="PS51257">
    <property type="entry name" value="PROKAR_LIPOPROTEIN"/>
    <property type="match status" value="1"/>
</dbReference>
<protein>
    <submittedName>
        <fullName evidence="3">Glycoside hydrolase family 30 beta sandwich domain-containing protein</fullName>
    </submittedName>
</protein>
<dbReference type="SUPFAM" id="SSF51011">
    <property type="entry name" value="Glycosyl hydrolase domain"/>
    <property type="match status" value="1"/>
</dbReference>
<feature type="chain" id="PRO_5046874342" evidence="1">
    <location>
        <begin position="20"/>
        <end position="620"/>
    </location>
</feature>
<dbReference type="InterPro" id="IPR017853">
    <property type="entry name" value="GH"/>
</dbReference>
<sequence>MRAAAAAVLLGLLATGCGGGGGGGSATATPTTPPTASLATPDISWPDPAAIGWGTALSAAQLNAKSGVAGSFAYSPAAGSKPEVGTQTLTVTFTPQDGSRYATTTATRTLRIDKAAPAVRWDTPAAVAQGATLTPALLGTAPRALYGVQGTADAASFQTADGRTLAAATASAGSVVLQARFMPQDSAHYQPAWVSTLLTVKPAATPASIDFTATRQVIDGFGGSAAWYYTTMSQTRLDTLFGTQLPDSLGLSILRLRIAPAAWNATTQTADTSAWTAELANGTAAQARGARVFSSSWSPPASLKIVNADRTDPLWSGRLDPAQYGAYAQYLNAYIRYAATRGVNLAAISPQNEPDWDPTNYESCLWNADELKAWLGTYGAAAVAGTSTRLIAPESLNFSPTTTEALLADDKAAQNIAIIGGHLYGGVPQFSAEAARQGKAVWMTEHFLDSVNKSSTGTAWTTSIDDALAIAREIHDGMTLGQYNAYVHWWLVNSDDNKPTGLVDNANKPNHFGLGLKHFAYFVRPGFTRVDATAQPLDGVSLSAYGGTGGQAVIVLINDGSVDRTLSVAVAGRSPAAWTPYRTSATESFAKLTNLAASAGSFSVTLPAKSITTVVNTDTP</sequence>
<dbReference type="SUPFAM" id="SSF51445">
    <property type="entry name" value="(Trans)glycosidases"/>
    <property type="match status" value="1"/>
</dbReference>
<proteinExistence type="predicted"/>
<comment type="caution">
    <text evidence="3">The sequence shown here is derived from an EMBL/GenBank/DDBJ whole genome shotgun (WGS) entry which is preliminary data.</text>
</comment>
<dbReference type="Gene3D" id="2.60.40.1180">
    <property type="entry name" value="Golgi alpha-mannosidase II"/>
    <property type="match status" value="1"/>
</dbReference>
<feature type="domain" description="Glycosyl hydrolase family 30 beta sandwich" evidence="2">
    <location>
        <begin position="528"/>
        <end position="614"/>
    </location>
</feature>
<dbReference type="InterPro" id="IPR039743">
    <property type="entry name" value="6GAL/EXGAL"/>
</dbReference>
<keyword evidence="1" id="KW-0732">Signal</keyword>
<dbReference type="Pfam" id="PF17189">
    <property type="entry name" value="Glyco_hydro_30C"/>
    <property type="match status" value="1"/>
</dbReference>
<keyword evidence="3" id="KW-0378">Hydrolase</keyword>
<evidence type="ECO:0000259" key="2">
    <source>
        <dbReference type="Pfam" id="PF17189"/>
    </source>
</evidence>
<dbReference type="PANTHER" id="PTHR42767">
    <property type="entry name" value="ENDO-BETA-1,6-GALACTANASE"/>
    <property type="match status" value="1"/>
</dbReference>
<dbReference type="InterPro" id="IPR013780">
    <property type="entry name" value="Glyco_hydro_b"/>
</dbReference>
<dbReference type="EMBL" id="JBIGIC010000004">
    <property type="protein sequence ID" value="MFG6486879.1"/>
    <property type="molecule type" value="Genomic_DNA"/>
</dbReference>
<keyword evidence="4" id="KW-1185">Reference proteome</keyword>
<evidence type="ECO:0000313" key="4">
    <source>
        <dbReference type="Proteomes" id="UP001606134"/>
    </source>
</evidence>
<name>A0ABW7HAR8_9BURK</name>
<accession>A0ABW7HAR8</accession>
<feature type="signal peptide" evidence="1">
    <location>
        <begin position="1"/>
        <end position="19"/>
    </location>
</feature>
<dbReference type="GO" id="GO:0016787">
    <property type="term" value="F:hydrolase activity"/>
    <property type="evidence" value="ECO:0007669"/>
    <property type="project" value="UniProtKB-KW"/>
</dbReference>
<dbReference type="InterPro" id="IPR033452">
    <property type="entry name" value="GH30_C"/>
</dbReference>